<dbReference type="Proteomes" id="UP000316426">
    <property type="component" value="Chromosome"/>
</dbReference>
<dbReference type="RefSeq" id="WP_145116558.1">
    <property type="nucleotide sequence ID" value="NZ_CP036349.1"/>
</dbReference>
<evidence type="ECO:0000313" key="2">
    <source>
        <dbReference type="Proteomes" id="UP000316426"/>
    </source>
</evidence>
<evidence type="ECO:0000313" key="1">
    <source>
        <dbReference type="EMBL" id="QDV76117.1"/>
    </source>
</evidence>
<sequence>MEIYGSTFAGASAVLMARVAYADGTLVAPEEIASAAYAVAEVDPCGLAPPTDVAGHTGVALDVEQVLSTELLDNPPWEVDEVGFNFRHEVDVTESPAFVTAGRRYRVQYVLTPTDGQPIVVRFFIEAL</sequence>
<organism evidence="1 2">
    <name type="scientific">Botrimarina mediterranea</name>
    <dbReference type="NCBI Taxonomy" id="2528022"/>
    <lineage>
        <taxon>Bacteria</taxon>
        <taxon>Pseudomonadati</taxon>
        <taxon>Planctomycetota</taxon>
        <taxon>Planctomycetia</taxon>
        <taxon>Pirellulales</taxon>
        <taxon>Lacipirellulaceae</taxon>
        <taxon>Botrimarina</taxon>
    </lineage>
</organism>
<dbReference type="KEGG" id="bmei:Spa11_43420"/>
<name>A0A518KEA0_9BACT</name>
<gene>
    <name evidence="1" type="ORF">Spa11_43420</name>
</gene>
<dbReference type="AlphaFoldDB" id="A0A518KEA0"/>
<protein>
    <submittedName>
        <fullName evidence="1">Uncharacterized protein</fullName>
    </submittedName>
</protein>
<dbReference type="EMBL" id="CP036349">
    <property type="protein sequence ID" value="QDV76117.1"/>
    <property type="molecule type" value="Genomic_DNA"/>
</dbReference>
<accession>A0A518KEA0</accession>
<proteinExistence type="predicted"/>
<reference evidence="1 2" key="1">
    <citation type="submission" date="2019-02" db="EMBL/GenBank/DDBJ databases">
        <title>Deep-cultivation of Planctomycetes and their phenomic and genomic characterization uncovers novel biology.</title>
        <authorList>
            <person name="Wiegand S."/>
            <person name="Jogler M."/>
            <person name="Boedeker C."/>
            <person name="Pinto D."/>
            <person name="Vollmers J."/>
            <person name="Rivas-Marin E."/>
            <person name="Kohn T."/>
            <person name="Peeters S.H."/>
            <person name="Heuer A."/>
            <person name="Rast P."/>
            <person name="Oberbeckmann S."/>
            <person name="Bunk B."/>
            <person name="Jeske O."/>
            <person name="Meyerdierks A."/>
            <person name="Storesund J.E."/>
            <person name="Kallscheuer N."/>
            <person name="Luecker S."/>
            <person name="Lage O.M."/>
            <person name="Pohl T."/>
            <person name="Merkel B.J."/>
            <person name="Hornburger P."/>
            <person name="Mueller R.-W."/>
            <person name="Bruemmer F."/>
            <person name="Labrenz M."/>
            <person name="Spormann A.M."/>
            <person name="Op den Camp H."/>
            <person name="Overmann J."/>
            <person name="Amann R."/>
            <person name="Jetten M.S.M."/>
            <person name="Mascher T."/>
            <person name="Medema M.H."/>
            <person name="Devos D.P."/>
            <person name="Kaster A.-K."/>
            <person name="Ovreas L."/>
            <person name="Rohde M."/>
            <person name="Galperin M.Y."/>
            <person name="Jogler C."/>
        </authorList>
    </citation>
    <scope>NUCLEOTIDE SEQUENCE [LARGE SCALE GENOMIC DNA]</scope>
    <source>
        <strain evidence="1 2">Spa11</strain>
    </source>
</reference>
<keyword evidence="2" id="KW-1185">Reference proteome</keyword>